<proteinExistence type="predicted"/>
<protein>
    <submittedName>
        <fullName evidence="1">Uncharacterized protein</fullName>
    </submittedName>
</protein>
<organism evidence="1 2">
    <name type="scientific">Rhizopus oryzae</name>
    <name type="common">Mucormycosis agent</name>
    <name type="synonym">Rhizopus arrhizus var. delemar</name>
    <dbReference type="NCBI Taxonomy" id="64495"/>
    <lineage>
        <taxon>Eukaryota</taxon>
        <taxon>Fungi</taxon>
        <taxon>Fungi incertae sedis</taxon>
        <taxon>Mucoromycota</taxon>
        <taxon>Mucoromycotina</taxon>
        <taxon>Mucoromycetes</taxon>
        <taxon>Mucorales</taxon>
        <taxon>Mucorineae</taxon>
        <taxon>Rhizopodaceae</taxon>
        <taxon>Rhizopus</taxon>
    </lineage>
</organism>
<dbReference type="AlphaFoldDB" id="A0A9P6XNP5"/>
<name>A0A9P6XNP5_RHIOR</name>
<sequence>MVKRGLQISCPEPGMVTTFRALTANRLIQTRLDNPVELKSQCIKIGTYGGVDTICRGIFLKQLKERSYLILA</sequence>
<accession>A0A9P6XNP5</accession>
<evidence type="ECO:0000313" key="1">
    <source>
        <dbReference type="EMBL" id="KAG1527770.1"/>
    </source>
</evidence>
<dbReference type="Proteomes" id="UP000717996">
    <property type="component" value="Unassembled WGS sequence"/>
</dbReference>
<reference evidence="1" key="1">
    <citation type="journal article" date="2020" name="Microb. Genom.">
        <title>Genetic diversity of clinical and environmental Mucorales isolates obtained from an investigation of mucormycosis cases among solid organ transplant recipients.</title>
        <authorList>
            <person name="Nguyen M.H."/>
            <person name="Kaul D."/>
            <person name="Muto C."/>
            <person name="Cheng S.J."/>
            <person name="Richter R.A."/>
            <person name="Bruno V.M."/>
            <person name="Liu G."/>
            <person name="Beyhan S."/>
            <person name="Sundermann A.J."/>
            <person name="Mounaud S."/>
            <person name="Pasculle A.W."/>
            <person name="Nierman W.C."/>
            <person name="Driscoll E."/>
            <person name="Cumbie R."/>
            <person name="Clancy C.J."/>
            <person name="Dupont C.L."/>
        </authorList>
    </citation>
    <scope>NUCLEOTIDE SEQUENCE</scope>
    <source>
        <strain evidence="1">GL16</strain>
    </source>
</reference>
<evidence type="ECO:0000313" key="2">
    <source>
        <dbReference type="Proteomes" id="UP000717996"/>
    </source>
</evidence>
<dbReference type="EMBL" id="JAANIT010008985">
    <property type="protein sequence ID" value="KAG1527770.1"/>
    <property type="molecule type" value="Genomic_DNA"/>
</dbReference>
<comment type="caution">
    <text evidence="1">The sequence shown here is derived from an EMBL/GenBank/DDBJ whole genome shotgun (WGS) entry which is preliminary data.</text>
</comment>
<gene>
    <name evidence="1" type="ORF">G6F51_014286</name>
</gene>